<evidence type="ECO:0000313" key="4">
    <source>
        <dbReference type="EMBL" id="KAK1449145.1"/>
    </source>
</evidence>
<protein>
    <recommendedName>
        <fullName evidence="6">Heterokaryon incompatibility domain-containing protein</fullName>
    </recommendedName>
</protein>
<organism evidence="4 5">
    <name type="scientific">Colletotrichum melonis</name>
    <dbReference type="NCBI Taxonomy" id="1209925"/>
    <lineage>
        <taxon>Eukaryota</taxon>
        <taxon>Fungi</taxon>
        <taxon>Dikarya</taxon>
        <taxon>Ascomycota</taxon>
        <taxon>Pezizomycotina</taxon>
        <taxon>Sordariomycetes</taxon>
        <taxon>Hypocreomycetidae</taxon>
        <taxon>Glomerellales</taxon>
        <taxon>Glomerellaceae</taxon>
        <taxon>Colletotrichum</taxon>
        <taxon>Colletotrichum acutatum species complex</taxon>
    </lineage>
</organism>
<keyword evidence="1" id="KW-0040">ANK repeat</keyword>
<dbReference type="Proteomes" id="UP001239795">
    <property type="component" value="Unassembled WGS sequence"/>
</dbReference>
<accession>A0AAI9XHG3</accession>
<dbReference type="InterPro" id="IPR010730">
    <property type="entry name" value="HET"/>
</dbReference>
<feature type="repeat" description="ANK" evidence="1">
    <location>
        <begin position="747"/>
        <end position="779"/>
    </location>
</feature>
<dbReference type="PROSITE" id="PS50088">
    <property type="entry name" value="ANK_REPEAT"/>
    <property type="match status" value="4"/>
</dbReference>
<dbReference type="Pfam" id="PF13637">
    <property type="entry name" value="Ank_4"/>
    <property type="match status" value="1"/>
</dbReference>
<dbReference type="EMBL" id="MLGG01000068">
    <property type="protein sequence ID" value="KAK1449145.1"/>
    <property type="molecule type" value="Genomic_DNA"/>
</dbReference>
<evidence type="ECO:0000313" key="5">
    <source>
        <dbReference type="Proteomes" id="UP001239795"/>
    </source>
</evidence>
<dbReference type="AlphaFoldDB" id="A0AAI9XHG3"/>
<dbReference type="PROSITE" id="PS50297">
    <property type="entry name" value="ANK_REP_REGION"/>
    <property type="match status" value="1"/>
</dbReference>
<dbReference type="InterPro" id="IPR058525">
    <property type="entry name" value="DUF8212"/>
</dbReference>
<dbReference type="SUPFAM" id="SSF48403">
    <property type="entry name" value="Ankyrin repeat"/>
    <property type="match status" value="1"/>
</dbReference>
<feature type="repeat" description="ANK" evidence="1">
    <location>
        <begin position="895"/>
        <end position="927"/>
    </location>
</feature>
<name>A0AAI9XHG3_9PEZI</name>
<dbReference type="Pfam" id="PF26640">
    <property type="entry name" value="DUF8212"/>
    <property type="match status" value="1"/>
</dbReference>
<reference evidence="4 5" key="1">
    <citation type="submission" date="2016-10" db="EMBL/GenBank/DDBJ databases">
        <title>The genome sequence of Colletotrichum fioriniae PJ7.</title>
        <authorList>
            <person name="Baroncelli R."/>
        </authorList>
    </citation>
    <scope>NUCLEOTIDE SEQUENCE [LARGE SCALE GENOMIC DNA]</scope>
    <source>
        <strain evidence="4">Col 31</strain>
    </source>
</reference>
<gene>
    <name evidence="4" type="ORF">CMEL01_08460</name>
</gene>
<evidence type="ECO:0000256" key="1">
    <source>
        <dbReference type="PROSITE-ProRule" id="PRU00023"/>
    </source>
</evidence>
<feature type="repeat" description="ANK" evidence="1">
    <location>
        <begin position="714"/>
        <end position="746"/>
    </location>
</feature>
<dbReference type="Pfam" id="PF06985">
    <property type="entry name" value="HET"/>
    <property type="match status" value="1"/>
</dbReference>
<dbReference type="InterPro" id="IPR002110">
    <property type="entry name" value="Ankyrin_rpt"/>
</dbReference>
<dbReference type="SMART" id="SM00248">
    <property type="entry name" value="ANK"/>
    <property type="match status" value="7"/>
</dbReference>
<evidence type="ECO:0008006" key="6">
    <source>
        <dbReference type="Google" id="ProtNLM"/>
    </source>
</evidence>
<dbReference type="Pfam" id="PF12796">
    <property type="entry name" value="Ank_2"/>
    <property type="match status" value="1"/>
</dbReference>
<feature type="repeat" description="ANK" evidence="1">
    <location>
        <begin position="928"/>
        <end position="960"/>
    </location>
</feature>
<dbReference type="Gene3D" id="1.25.40.20">
    <property type="entry name" value="Ankyrin repeat-containing domain"/>
    <property type="match status" value="2"/>
</dbReference>
<proteinExistence type="predicted"/>
<dbReference type="InterPro" id="IPR036770">
    <property type="entry name" value="Ankyrin_rpt-contain_sf"/>
</dbReference>
<dbReference type="PANTHER" id="PTHR10622:SF12">
    <property type="entry name" value="HET DOMAIN-CONTAINING PROTEIN"/>
    <property type="match status" value="1"/>
</dbReference>
<sequence>MSLYQNKIIFFSFDLSSADDRRLNLGILPTPFRRSPPPGSRFEMWLIDTDSLKLVEVQGDPQEEYAILSHTWSSDEVTFQSFQALGLASDTAPGPGSGSADAADQIRSTNGFRKIRDAANLAKSHRHRYLWADTCCIDKTSSAELSESINSMYRWYEKAAICYAFLSDVEPVSAQSPFAKNSSFQNSRWFTRGWTLQELIAPKTVEFYAGDWSYINTKQSRNVFCQLLARITGIDEQVLSGTSFLSDISVANKMRWAGHRQTTRPEDKAYCLIGLFKVNMPLLYGEGDRAFTRLQEEILKESDDQSLFLWGMPEDVQPSDDLFGLLASSPSSFSRVDFDHVRPLPPSESQDSAPTSVTNQGLRTNILLIPRQPDGDEYYALLDCIVSKADSASEEMSPCIILQRLWSDQFARVASEEGSVILFPLDHFDDAEGTYENIYVKENPFYALPELSVKTKLRPNSKDAVSHLAFTIHEAYPPERWDTTLSVIRTKEPHSNRAMIVLRFMSLEQSQRSVVDVAIGLRRVRRRWEVCYEKYPYTGNSLESVYLEFSEIATTSDGPASYQNSKGLGFITIDAKESQRRGRRFIQLEVSGTSELLFAPSDEDVLSSTPRRTPEPQEPVVLFDEVGAVTRCCCYQDRFTLMLAPTLPIPEGVRTKTAVNIAIRFGNELHAVKIEQSKPYADLIRAVRARSDRDVQSLARQRRGLLELRTEEFDDFRAIHWAATLGSLSMLKTLLKLGANTMSQTRSGFMAIHLAVLNGHFNLAAYLLEEERESNLKKRPDILQGITTEVLQAEAEIAFYSGTDPDILHKFTTKRLETILHLFSAYAPAGLANHRIRKIIDLIKEDFLGSHSFPHINDLGELPLHRAAAAGNMQAVDALTKMMGTTKHIDARDNAGRSVLFHAACGGTKEVIRGLADLGASIDVGDDYGRSPLHAAVMADQPSAANALLKLGAKADNVTHALGLTPLHFACLYGSIGCTYELLKSDGSGPADSNRWSSGEYAFFQPIHLAVANDYVEIVTRLVMLGCDLEGRCNGYLKLGKTDGPDGRIGRLVRLESPLTALDLAVVLGKKDMLPELQQTNAARRYE</sequence>
<evidence type="ECO:0000259" key="2">
    <source>
        <dbReference type="Pfam" id="PF06985"/>
    </source>
</evidence>
<evidence type="ECO:0000259" key="3">
    <source>
        <dbReference type="Pfam" id="PF26640"/>
    </source>
</evidence>
<dbReference type="PANTHER" id="PTHR10622">
    <property type="entry name" value="HET DOMAIN-CONTAINING PROTEIN"/>
    <property type="match status" value="1"/>
</dbReference>
<feature type="domain" description="DUF8212" evidence="3">
    <location>
        <begin position="289"/>
        <end position="314"/>
    </location>
</feature>
<comment type="caution">
    <text evidence="4">The sequence shown here is derived from an EMBL/GenBank/DDBJ whole genome shotgun (WGS) entry which is preliminary data.</text>
</comment>
<feature type="domain" description="Heterokaryon incompatibility" evidence="2">
    <location>
        <begin position="65"/>
        <end position="170"/>
    </location>
</feature>
<keyword evidence="5" id="KW-1185">Reference proteome</keyword>